<organism evidence="3 4">
    <name type="scientific">Caenorhabditis nigoni</name>
    <dbReference type="NCBI Taxonomy" id="1611254"/>
    <lineage>
        <taxon>Eukaryota</taxon>
        <taxon>Metazoa</taxon>
        <taxon>Ecdysozoa</taxon>
        <taxon>Nematoda</taxon>
        <taxon>Chromadorea</taxon>
        <taxon>Rhabditida</taxon>
        <taxon>Rhabditina</taxon>
        <taxon>Rhabditomorpha</taxon>
        <taxon>Rhabditoidea</taxon>
        <taxon>Rhabditidae</taxon>
        <taxon>Peloderinae</taxon>
        <taxon>Caenorhabditis</taxon>
    </lineage>
</organism>
<protein>
    <recommendedName>
        <fullName evidence="5">Phorbol-ester/DAG-type domain-containing protein</fullName>
    </recommendedName>
</protein>
<keyword evidence="4" id="KW-1185">Reference proteome</keyword>
<name>A0A2G5URG6_9PELO</name>
<evidence type="ECO:0000256" key="2">
    <source>
        <dbReference type="SAM" id="MobiDB-lite"/>
    </source>
</evidence>
<dbReference type="CDD" id="cd15489">
    <property type="entry name" value="PHD_SF"/>
    <property type="match status" value="1"/>
</dbReference>
<proteinExistence type="predicted"/>
<evidence type="ECO:0000256" key="1">
    <source>
        <dbReference type="SAM" id="Coils"/>
    </source>
</evidence>
<keyword evidence="1" id="KW-0175">Coiled coil</keyword>
<dbReference type="EMBL" id="PDUG01000003">
    <property type="protein sequence ID" value="PIC41971.1"/>
    <property type="molecule type" value="Genomic_DNA"/>
</dbReference>
<reference evidence="4" key="1">
    <citation type="submission" date="2017-10" db="EMBL/GenBank/DDBJ databases">
        <title>Rapid genome shrinkage in a self-fertile nematode reveals novel sperm competition proteins.</title>
        <authorList>
            <person name="Yin D."/>
            <person name="Schwarz E.M."/>
            <person name="Thomas C.G."/>
            <person name="Felde R.L."/>
            <person name="Korf I.F."/>
            <person name="Cutter A.D."/>
            <person name="Schartner C.M."/>
            <person name="Ralston E.J."/>
            <person name="Meyer B.J."/>
            <person name="Haag E.S."/>
        </authorList>
    </citation>
    <scope>NUCLEOTIDE SEQUENCE [LARGE SCALE GENOMIC DNA]</scope>
    <source>
        <strain evidence="4">JU1422</strain>
    </source>
</reference>
<gene>
    <name evidence="3" type="primary">Cnig_chr_III.g9200</name>
    <name evidence="3" type="ORF">B9Z55_009200</name>
</gene>
<feature type="coiled-coil region" evidence="1">
    <location>
        <begin position="163"/>
        <end position="323"/>
    </location>
</feature>
<evidence type="ECO:0000313" key="3">
    <source>
        <dbReference type="EMBL" id="PIC41971.1"/>
    </source>
</evidence>
<comment type="caution">
    <text evidence="3">The sequence shown here is derived from an EMBL/GenBank/DDBJ whole genome shotgun (WGS) entry which is preliminary data.</text>
</comment>
<feature type="compositionally biased region" description="Basic residues" evidence="2">
    <location>
        <begin position="81"/>
        <end position="90"/>
    </location>
</feature>
<accession>A0A2G5URG6</accession>
<dbReference type="Proteomes" id="UP000230233">
    <property type="component" value="Chromosome III"/>
</dbReference>
<evidence type="ECO:0008006" key="5">
    <source>
        <dbReference type="Google" id="ProtNLM"/>
    </source>
</evidence>
<feature type="region of interest" description="Disordered" evidence="2">
    <location>
        <begin position="72"/>
        <end position="138"/>
    </location>
</feature>
<sequence length="493" mass="57898">MPTTKFVPVWKCYGWYLNSCLEAFKGLEDDNFDIVKVIQEEILFRIPTDKYFLEMREPKEYPMDSFLFSAGEQNKEDHVDRKKKKKKTPKKKAEVNPALESPDDNQKALVPEEANEEVLETAPEDDTPSPDDIPKTSPIEKFSAVVINQSKNCAKCLRTSEMCNEAKKELKMTQNRLEKYEKKAKRTEEVEIQMREMEAEMKRMKMEIKEKEWVMEKKDTEIEGLKNNVLKLEVKNAKMQLAEKNHSISQNELLEKITNLSDQLKNEKERNELMELQLQQSEEKLKSETREKERGFEEFRAVLRIMSTDMESIQRDNRDLREQIASAPEAPPTPSVPESPSEEQPNHHRFALFRFQRIKDSLYHKKQLKQAKEMVEKLKSTSGLVEVHQIADYEYYQFEGKLLKYVKEVELNIQRIKETCDVSTVTPLPDIPEFSKRFVNLYWRIINNQPITSSEIEVSDSECFICTEEMTSDQKTLQCDKCKKVTHYKCASK</sequence>
<dbReference type="InterPro" id="IPR011011">
    <property type="entry name" value="Znf_FYVE_PHD"/>
</dbReference>
<feature type="compositionally biased region" description="Acidic residues" evidence="2">
    <location>
        <begin position="113"/>
        <end position="129"/>
    </location>
</feature>
<dbReference type="SUPFAM" id="SSF57903">
    <property type="entry name" value="FYVE/PHD zinc finger"/>
    <property type="match status" value="1"/>
</dbReference>
<dbReference type="OrthoDB" id="8062037at2759"/>
<dbReference type="AlphaFoldDB" id="A0A2G5URG6"/>
<feature type="region of interest" description="Disordered" evidence="2">
    <location>
        <begin position="327"/>
        <end position="346"/>
    </location>
</feature>
<evidence type="ECO:0000313" key="4">
    <source>
        <dbReference type="Proteomes" id="UP000230233"/>
    </source>
</evidence>